<organism evidence="2 3">
    <name type="scientific">Dactylosporangium siamense</name>
    <dbReference type="NCBI Taxonomy" id="685454"/>
    <lineage>
        <taxon>Bacteria</taxon>
        <taxon>Bacillati</taxon>
        <taxon>Actinomycetota</taxon>
        <taxon>Actinomycetes</taxon>
        <taxon>Micromonosporales</taxon>
        <taxon>Micromonosporaceae</taxon>
        <taxon>Dactylosporangium</taxon>
    </lineage>
</organism>
<evidence type="ECO:0000313" key="2">
    <source>
        <dbReference type="EMBL" id="GIG42022.1"/>
    </source>
</evidence>
<dbReference type="InterPro" id="IPR000873">
    <property type="entry name" value="AMP-dep_synth/lig_dom"/>
</dbReference>
<evidence type="ECO:0000259" key="1">
    <source>
        <dbReference type="Pfam" id="PF00501"/>
    </source>
</evidence>
<dbReference type="EMBL" id="BONQ01000002">
    <property type="protein sequence ID" value="GIG42022.1"/>
    <property type="molecule type" value="Genomic_DNA"/>
</dbReference>
<dbReference type="PANTHER" id="PTHR36932:SF1">
    <property type="entry name" value="CAPSULAR POLYSACCHARIDE BIOSYNTHESIS PROTEIN"/>
    <property type="match status" value="1"/>
</dbReference>
<name>A0A919PD63_9ACTN</name>
<dbReference type="RefSeq" id="WP_203843910.1">
    <property type="nucleotide sequence ID" value="NZ_BAAAVW010000003.1"/>
</dbReference>
<dbReference type="InterPro" id="IPR053158">
    <property type="entry name" value="CapK_Type1_Caps_Biosynth"/>
</dbReference>
<dbReference type="Gene3D" id="3.40.50.12780">
    <property type="entry name" value="N-terminal domain of ligase-like"/>
    <property type="match status" value="1"/>
</dbReference>
<keyword evidence="3" id="KW-1185">Reference proteome</keyword>
<evidence type="ECO:0000313" key="3">
    <source>
        <dbReference type="Proteomes" id="UP000660611"/>
    </source>
</evidence>
<dbReference type="InterPro" id="IPR042099">
    <property type="entry name" value="ANL_N_sf"/>
</dbReference>
<dbReference type="SUPFAM" id="SSF56801">
    <property type="entry name" value="Acetyl-CoA synthetase-like"/>
    <property type="match status" value="1"/>
</dbReference>
<sequence>MSTIGGLLSVRAVLRAQYLDRDTLGRATLAGLRGALSQARTRVSAYRDDDRYDIGRTWDISDFARLPMLRKADVLAAGEDRFRDPAFTRDRVTVYTTSGTSGQILEAWHDPGNYAHDRACNIRRFAAAGGRYRPWSRLVHFKPFPLDTAWYQRLGIFRRSVVFSALPVRTRIEQLLRIRPHAMIGYPVMLRDLLRGLRPDELATLRRTLRAVFTESELLTPEVRAQLTSGFGVPVFNEYSAYELMHIAYDCAEGQLHVAEDRVHVEIVDADGRPVPDGTEGHVVVTGWRERAMPLLRYWLGDRATRLTGRCGCGRTFARLELTKGRADDYVVLPDGERIYAGTFIGMAISTPGVAECMVRQDPAGNITVWLVPDVDTAAGRGFDDLAREARAWLHGSAGRPFDLDVRRASALELTSGGKGRFVVSEFRG</sequence>
<feature type="domain" description="AMP-dependent synthetase/ligase" evidence="1">
    <location>
        <begin position="88"/>
        <end position="287"/>
    </location>
</feature>
<dbReference type="Proteomes" id="UP000660611">
    <property type="component" value="Unassembled WGS sequence"/>
</dbReference>
<dbReference type="AlphaFoldDB" id="A0A919PD63"/>
<gene>
    <name evidence="2" type="ORF">Dsi01nite_000630</name>
</gene>
<dbReference type="Pfam" id="PF00501">
    <property type="entry name" value="AMP-binding"/>
    <property type="match status" value="1"/>
</dbReference>
<protein>
    <submittedName>
        <fullName evidence="2">Capsular polysaccharide biosynthesis protein</fullName>
    </submittedName>
</protein>
<reference evidence="2" key="1">
    <citation type="submission" date="2021-01" db="EMBL/GenBank/DDBJ databases">
        <title>Whole genome shotgun sequence of Dactylosporangium siamense NBRC 106093.</title>
        <authorList>
            <person name="Komaki H."/>
            <person name="Tamura T."/>
        </authorList>
    </citation>
    <scope>NUCLEOTIDE SEQUENCE</scope>
    <source>
        <strain evidence="2">NBRC 106093</strain>
    </source>
</reference>
<dbReference type="PANTHER" id="PTHR36932">
    <property type="entry name" value="CAPSULAR POLYSACCHARIDE BIOSYNTHESIS PROTEIN"/>
    <property type="match status" value="1"/>
</dbReference>
<proteinExistence type="predicted"/>
<comment type="caution">
    <text evidence="2">The sequence shown here is derived from an EMBL/GenBank/DDBJ whole genome shotgun (WGS) entry which is preliminary data.</text>
</comment>
<accession>A0A919PD63</accession>